<reference evidence="1 2" key="1">
    <citation type="journal article" date="2016" name="Nat. Commun.">
        <title>Thousands of microbial genomes shed light on interconnected biogeochemical processes in an aquifer system.</title>
        <authorList>
            <person name="Anantharaman K."/>
            <person name="Brown C.T."/>
            <person name="Hug L.A."/>
            <person name="Sharon I."/>
            <person name="Castelle C.J."/>
            <person name="Probst A.J."/>
            <person name="Thomas B.C."/>
            <person name="Singh A."/>
            <person name="Wilkins M.J."/>
            <person name="Karaoz U."/>
            <person name="Brodie E.L."/>
            <person name="Williams K.H."/>
            <person name="Hubbard S.S."/>
            <person name="Banfield J.F."/>
        </authorList>
    </citation>
    <scope>NUCLEOTIDE SEQUENCE [LARGE SCALE GENOMIC DNA]</scope>
</reference>
<comment type="caution">
    <text evidence="1">The sequence shown here is derived from an EMBL/GenBank/DDBJ whole genome shotgun (WGS) entry which is preliminary data.</text>
</comment>
<name>A0A1F6AIL8_9BACT</name>
<dbReference type="STRING" id="1798392.A3A79_02955"/>
<evidence type="ECO:0000313" key="2">
    <source>
        <dbReference type="Proteomes" id="UP000178759"/>
    </source>
</evidence>
<dbReference type="EMBL" id="MFJV01000001">
    <property type="protein sequence ID" value="OGG24127.1"/>
    <property type="molecule type" value="Genomic_DNA"/>
</dbReference>
<accession>A0A1F6AIL8</accession>
<sequence>MEFHQKMREVRRTLEIAGHTVLVPKSLELMDKEGFVHPTTDEDKITAKIEYDFIREHFRKIEKSDAILILNYDKKGITSYIGGNTFLEIGLAFWLGKKIYLFNSIPEMEYKTEMHAMKPIVLGGDLTKIT</sequence>
<proteinExistence type="predicted"/>
<dbReference type="Proteomes" id="UP000178759">
    <property type="component" value="Unassembled WGS sequence"/>
</dbReference>
<evidence type="ECO:0008006" key="3">
    <source>
        <dbReference type="Google" id="ProtNLM"/>
    </source>
</evidence>
<protein>
    <recommendedName>
        <fullName evidence="3">Maf-like protein</fullName>
    </recommendedName>
</protein>
<dbReference type="AlphaFoldDB" id="A0A1F6AIL8"/>
<gene>
    <name evidence="1" type="ORF">A3A79_02955</name>
</gene>
<organism evidence="1 2">
    <name type="scientific">Candidatus Gottesmanbacteria bacterium RIFCSPLOWO2_01_FULL_43_11b</name>
    <dbReference type="NCBI Taxonomy" id="1798392"/>
    <lineage>
        <taxon>Bacteria</taxon>
        <taxon>Candidatus Gottesmaniibacteriota</taxon>
    </lineage>
</organism>
<evidence type="ECO:0000313" key="1">
    <source>
        <dbReference type="EMBL" id="OGG24127.1"/>
    </source>
</evidence>